<evidence type="ECO:0000256" key="2">
    <source>
        <dbReference type="SAM" id="SignalP"/>
    </source>
</evidence>
<keyword evidence="4" id="KW-0646">Protease inhibitor</keyword>
<feature type="domain" description="Alkaline proteinase inhibitor/ Outer membrane lipoprotein Omp19" evidence="3">
    <location>
        <begin position="47"/>
        <end position="138"/>
    </location>
</feature>
<dbReference type="EMBL" id="JBHUIR010000020">
    <property type="protein sequence ID" value="MFD2259271.1"/>
    <property type="molecule type" value="Genomic_DNA"/>
</dbReference>
<reference evidence="5" key="1">
    <citation type="journal article" date="2019" name="Int. J. Syst. Evol. Microbiol.">
        <title>The Global Catalogue of Microorganisms (GCM) 10K type strain sequencing project: providing services to taxonomists for standard genome sequencing and annotation.</title>
        <authorList>
            <consortium name="The Broad Institute Genomics Platform"/>
            <consortium name="The Broad Institute Genome Sequencing Center for Infectious Disease"/>
            <person name="Wu L."/>
            <person name="Ma J."/>
        </authorList>
    </citation>
    <scope>NUCLEOTIDE SEQUENCE [LARGE SCALE GENOMIC DNA]</scope>
    <source>
        <strain evidence="5">KCTC 23707</strain>
    </source>
</reference>
<dbReference type="Proteomes" id="UP001597373">
    <property type="component" value="Unassembled WGS sequence"/>
</dbReference>
<keyword evidence="4" id="KW-0481">Metalloenzyme inhibitor</keyword>
<keyword evidence="4" id="KW-0483">Metalloprotease inhibitor</keyword>
<dbReference type="RefSeq" id="WP_345098711.1">
    <property type="nucleotide sequence ID" value="NZ_BAABGS010000018.1"/>
</dbReference>
<organism evidence="4 5">
    <name type="scientific">Chelativorans composti</name>
    <dbReference type="NCBI Taxonomy" id="768533"/>
    <lineage>
        <taxon>Bacteria</taxon>
        <taxon>Pseudomonadati</taxon>
        <taxon>Pseudomonadota</taxon>
        <taxon>Alphaproteobacteria</taxon>
        <taxon>Hyphomicrobiales</taxon>
        <taxon>Phyllobacteriaceae</taxon>
        <taxon>Chelativorans</taxon>
    </lineage>
</organism>
<proteinExistence type="predicted"/>
<evidence type="ECO:0000256" key="1">
    <source>
        <dbReference type="ARBA" id="ARBA00022729"/>
    </source>
</evidence>
<comment type="caution">
    <text evidence="4">The sequence shown here is derived from an EMBL/GenBank/DDBJ whole genome shotgun (WGS) entry which is preliminary data.</text>
</comment>
<protein>
    <submittedName>
        <fullName evidence="4">AprI/Inh family metalloprotease inhibitor</fullName>
    </submittedName>
</protein>
<dbReference type="Pfam" id="PF02974">
    <property type="entry name" value="Inh"/>
    <property type="match status" value="1"/>
</dbReference>
<evidence type="ECO:0000259" key="3">
    <source>
        <dbReference type="Pfam" id="PF02974"/>
    </source>
</evidence>
<dbReference type="Gene3D" id="2.40.128.10">
    <property type="match status" value="2"/>
</dbReference>
<gene>
    <name evidence="4" type="ORF">ACFSMZ_05780</name>
</gene>
<evidence type="ECO:0000313" key="5">
    <source>
        <dbReference type="Proteomes" id="UP001597373"/>
    </source>
</evidence>
<dbReference type="InterPro" id="IPR016085">
    <property type="entry name" value="Protease_inh_B-barrel_dom"/>
</dbReference>
<evidence type="ECO:0000313" key="4">
    <source>
        <dbReference type="EMBL" id="MFD2259271.1"/>
    </source>
</evidence>
<dbReference type="InterPro" id="IPR021140">
    <property type="entry name" value="Inh/Omp19"/>
</dbReference>
<feature type="signal peptide" evidence="2">
    <location>
        <begin position="1"/>
        <end position="25"/>
    </location>
</feature>
<name>A0ABW5DFF5_9HYPH</name>
<feature type="chain" id="PRO_5045655049" evidence="2">
    <location>
        <begin position="26"/>
        <end position="244"/>
    </location>
</feature>
<accession>A0ABW5DFF5</accession>
<keyword evidence="1 2" id="KW-0732">Signal</keyword>
<dbReference type="GO" id="GO:0030414">
    <property type="term" value="F:peptidase inhibitor activity"/>
    <property type="evidence" value="ECO:0007669"/>
    <property type="project" value="UniProtKB-KW"/>
</dbReference>
<keyword evidence="5" id="KW-1185">Reference proteome</keyword>
<sequence>MNAAVFRRKALLALALLDPAGPGFFLTGTMLAAPAQAEPVDWATPFAGEWTLSGVSEGDPYCLITLGDEGTIGGAALEISATCLRQFPLQEAFAWTVRDDNALVLADAGRQAVLTLAPQTAESYSGEFEDGRMISFDRGGFPEPELDELMDGTFALSGYNNAEACGFYIEAGGADSGPLDQVGNCADPWKGKDWSSWRREDGKLELLDSTGETILSLTRADAFTFTVDGHDGLFFGTGSIEVSE</sequence>
<dbReference type="SUPFAM" id="SSF50882">
    <property type="entry name" value="beta-Barrel protease inhibitors"/>
    <property type="match status" value="2"/>
</dbReference>